<evidence type="ECO:0000313" key="3">
    <source>
        <dbReference type="EMBL" id="CAH2108592.1"/>
    </source>
</evidence>
<dbReference type="InterPro" id="IPR032751">
    <property type="entry name" value="Fuseless"/>
</dbReference>
<dbReference type="GO" id="GO:0042734">
    <property type="term" value="C:presynaptic membrane"/>
    <property type="evidence" value="ECO:0007669"/>
    <property type="project" value="TreeGrafter"/>
</dbReference>
<dbReference type="Pfam" id="PF15993">
    <property type="entry name" value="Fuseless"/>
    <property type="match status" value="1"/>
</dbReference>
<feature type="transmembrane region" description="Helical" evidence="2">
    <location>
        <begin position="179"/>
        <end position="200"/>
    </location>
</feature>
<keyword evidence="4" id="KW-1185">Reference proteome</keyword>
<feature type="transmembrane region" description="Helical" evidence="2">
    <location>
        <begin position="251"/>
        <end position="270"/>
    </location>
</feature>
<feature type="transmembrane region" description="Helical" evidence="2">
    <location>
        <begin position="56"/>
        <end position="74"/>
    </location>
</feature>
<dbReference type="GO" id="GO:0007270">
    <property type="term" value="P:neuron-neuron synaptic transmission"/>
    <property type="evidence" value="ECO:0007669"/>
    <property type="project" value="TreeGrafter"/>
</dbReference>
<dbReference type="GO" id="GO:0007274">
    <property type="term" value="P:neuromuscular synaptic transmission"/>
    <property type="evidence" value="ECO:0007669"/>
    <property type="project" value="TreeGrafter"/>
</dbReference>
<feature type="transmembrane region" description="Helical" evidence="2">
    <location>
        <begin position="95"/>
        <end position="116"/>
    </location>
</feature>
<comment type="caution">
    <text evidence="3">The sequence shown here is derived from an EMBL/GenBank/DDBJ whole genome shotgun (WGS) entry which is preliminary data.</text>
</comment>
<sequence>MFQNSIIDMLSEPRAEALLEIVDILFTTLIAGPLVIIYWGATWFLMDTYIYPEDPLLSAACCTAFGITFGLALCTLQTPLNRKLTPDIGRVKYFLLTRSYTAFAAVVNVASCRGVWNLQDVFIQDTMGVITSTVMATVAIVLLRSLRNLDSAPITLAVDSDEEYFKSPTFYKTSSRETALYILDCVFSVTVVGSLVVFVWRGTWALLDIFLYPDDQIRSFMTSLIVGYAIVAVTFATQLPMRWLVGKLQGAWRLLVADLYHLISFFATVNVWRAVWGLMDVYFFPDTPKLSNWCSHVISLALLILLNCSNSILVRGVYIDAEEPAGDCVVFPCLYLRLYFHKERIKKRHKGNLATSTSATKKAEEASVPLQTPEEKV</sequence>
<feature type="transmembrane region" description="Helical" evidence="2">
    <location>
        <begin position="122"/>
        <end position="143"/>
    </location>
</feature>
<dbReference type="GO" id="GO:0070073">
    <property type="term" value="P:clustering of voltage-gated calcium channels"/>
    <property type="evidence" value="ECO:0007669"/>
    <property type="project" value="TreeGrafter"/>
</dbReference>
<name>A0AAU9VE25_EUPED</name>
<dbReference type="AlphaFoldDB" id="A0AAU9VE25"/>
<feature type="transmembrane region" description="Helical" evidence="2">
    <location>
        <begin position="220"/>
        <end position="239"/>
    </location>
</feature>
<keyword evidence="2" id="KW-1133">Transmembrane helix</keyword>
<feature type="transmembrane region" description="Helical" evidence="2">
    <location>
        <begin position="290"/>
        <end position="308"/>
    </location>
</feature>
<keyword evidence="2" id="KW-0812">Transmembrane</keyword>
<dbReference type="PANTHER" id="PTHR35270">
    <property type="entry name" value="FUSELESS, ISOFORM A"/>
    <property type="match status" value="1"/>
</dbReference>
<dbReference type="Proteomes" id="UP001153954">
    <property type="component" value="Unassembled WGS sequence"/>
</dbReference>
<reference evidence="3" key="1">
    <citation type="submission" date="2022-03" db="EMBL/GenBank/DDBJ databases">
        <authorList>
            <person name="Tunstrom K."/>
        </authorList>
    </citation>
    <scope>NUCLEOTIDE SEQUENCE</scope>
</reference>
<protein>
    <recommendedName>
        <fullName evidence="5">Fuseless</fullName>
    </recommendedName>
</protein>
<evidence type="ECO:0000256" key="1">
    <source>
        <dbReference type="SAM" id="MobiDB-lite"/>
    </source>
</evidence>
<evidence type="ECO:0008006" key="5">
    <source>
        <dbReference type="Google" id="ProtNLM"/>
    </source>
</evidence>
<dbReference type="EMBL" id="CAKOGL010000031">
    <property type="protein sequence ID" value="CAH2108592.1"/>
    <property type="molecule type" value="Genomic_DNA"/>
</dbReference>
<gene>
    <name evidence="3" type="ORF">EEDITHA_LOCUS22513</name>
</gene>
<dbReference type="PANTHER" id="PTHR35270:SF2">
    <property type="entry name" value="FUSELESS, ISOFORM A"/>
    <property type="match status" value="1"/>
</dbReference>
<feature type="transmembrane region" description="Helical" evidence="2">
    <location>
        <begin position="21"/>
        <end position="44"/>
    </location>
</feature>
<feature type="region of interest" description="Disordered" evidence="1">
    <location>
        <begin position="351"/>
        <end position="377"/>
    </location>
</feature>
<evidence type="ECO:0000256" key="2">
    <source>
        <dbReference type="SAM" id="Phobius"/>
    </source>
</evidence>
<evidence type="ECO:0000313" key="4">
    <source>
        <dbReference type="Proteomes" id="UP001153954"/>
    </source>
</evidence>
<accession>A0AAU9VE25</accession>
<proteinExistence type="predicted"/>
<keyword evidence="2" id="KW-0472">Membrane</keyword>
<organism evidence="3 4">
    <name type="scientific">Euphydryas editha</name>
    <name type="common">Edith's checkerspot</name>
    <dbReference type="NCBI Taxonomy" id="104508"/>
    <lineage>
        <taxon>Eukaryota</taxon>
        <taxon>Metazoa</taxon>
        <taxon>Ecdysozoa</taxon>
        <taxon>Arthropoda</taxon>
        <taxon>Hexapoda</taxon>
        <taxon>Insecta</taxon>
        <taxon>Pterygota</taxon>
        <taxon>Neoptera</taxon>
        <taxon>Endopterygota</taxon>
        <taxon>Lepidoptera</taxon>
        <taxon>Glossata</taxon>
        <taxon>Ditrysia</taxon>
        <taxon>Papilionoidea</taxon>
        <taxon>Nymphalidae</taxon>
        <taxon>Nymphalinae</taxon>
        <taxon>Euphydryas</taxon>
    </lineage>
</organism>